<dbReference type="Gene3D" id="3.90.550.10">
    <property type="entry name" value="Spore Coat Polysaccharide Biosynthesis Protein SpsA, Chain A"/>
    <property type="match status" value="1"/>
</dbReference>
<organism evidence="2 3">
    <name type="scientific">Brevibacterium epidermidis</name>
    <dbReference type="NCBI Taxonomy" id="1698"/>
    <lineage>
        <taxon>Bacteria</taxon>
        <taxon>Bacillati</taxon>
        <taxon>Actinomycetota</taxon>
        <taxon>Actinomycetes</taxon>
        <taxon>Micrococcales</taxon>
        <taxon>Brevibacteriaceae</taxon>
        <taxon>Brevibacterium</taxon>
    </lineage>
</organism>
<keyword evidence="3" id="KW-1185">Reference proteome</keyword>
<accession>A0ABV4EGJ9</accession>
<proteinExistence type="predicted"/>
<name>A0ABV4EGJ9_BREEP</name>
<evidence type="ECO:0000259" key="1">
    <source>
        <dbReference type="Pfam" id="PF00535"/>
    </source>
</evidence>
<dbReference type="Proteomes" id="UP001565435">
    <property type="component" value="Unassembled WGS sequence"/>
</dbReference>
<sequence>MTADSLSPQEITDATRELAVTVVVPAYNSADTLSRTMDSLLAQTFDDFAVLVIDDGSAENMLDLLPDDPRSLGYRLSRNQGYAAVTNHALEMIASRWTIFVDSDDTIAPECLEVLVDRGEREHSDIVVLPLSWVHPSGTRVVPPHPMIESPLSGDRALRKFIDGRFRFTQHLLFRPNHVRAAANTYSDLSFVFALMSAAERVSFEPRCLYNCYIRAGSVTSELRPTIWDLATVLDDVEDTLFETYRGKEAVEAIHRMRWMQLNHMVAKAGDDTELPGLQAEVYNWCREQIRFSHVVDALRIRHPGKGLSLVLAKLSPTVHSRAYRLRSRFKERV</sequence>
<gene>
    <name evidence="2" type="ORF">ABH903_000658</name>
</gene>
<reference evidence="2 3" key="1">
    <citation type="submission" date="2024-07" db="EMBL/GenBank/DDBJ databases">
        <title>Mealworm larvae gut microbial communities from Newark, Delaware, USA.</title>
        <authorList>
            <person name="Blenner M."/>
        </authorList>
    </citation>
    <scope>NUCLEOTIDE SEQUENCE [LARGE SCALE GENOMIC DNA]</scope>
    <source>
        <strain evidence="2 3">UD i117</strain>
    </source>
</reference>
<comment type="caution">
    <text evidence="2">The sequence shown here is derived from an EMBL/GenBank/DDBJ whole genome shotgun (WGS) entry which is preliminary data.</text>
</comment>
<dbReference type="Pfam" id="PF00535">
    <property type="entry name" value="Glycos_transf_2"/>
    <property type="match status" value="1"/>
</dbReference>
<evidence type="ECO:0000313" key="2">
    <source>
        <dbReference type="EMBL" id="MEY9257648.1"/>
    </source>
</evidence>
<dbReference type="InterPro" id="IPR050834">
    <property type="entry name" value="Glycosyltransf_2"/>
</dbReference>
<dbReference type="InterPro" id="IPR001173">
    <property type="entry name" value="Glyco_trans_2-like"/>
</dbReference>
<dbReference type="CDD" id="cd00761">
    <property type="entry name" value="Glyco_tranf_GTA_type"/>
    <property type="match status" value="1"/>
</dbReference>
<dbReference type="InterPro" id="IPR029044">
    <property type="entry name" value="Nucleotide-diphossugar_trans"/>
</dbReference>
<dbReference type="SUPFAM" id="SSF53448">
    <property type="entry name" value="Nucleotide-diphospho-sugar transferases"/>
    <property type="match status" value="1"/>
</dbReference>
<evidence type="ECO:0000313" key="3">
    <source>
        <dbReference type="Proteomes" id="UP001565435"/>
    </source>
</evidence>
<protein>
    <submittedName>
        <fullName evidence="2">Glycosyltransferase involved in cell wall biosynthesis</fullName>
    </submittedName>
</protein>
<dbReference type="PANTHER" id="PTHR43685">
    <property type="entry name" value="GLYCOSYLTRANSFERASE"/>
    <property type="match status" value="1"/>
</dbReference>
<dbReference type="RefSeq" id="WP_370035032.1">
    <property type="nucleotide sequence ID" value="NZ_JBGBYS010000002.1"/>
</dbReference>
<dbReference type="PANTHER" id="PTHR43685:SF2">
    <property type="entry name" value="GLYCOSYLTRANSFERASE 2-LIKE DOMAIN-CONTAINING PROTEIN"/>
    <property type="match status" value="1"/>
</dbReference>
<feature type="domain" description="Glycosyltransferase 2-like" evidence="1">
    <location>
        <begin position="21"/>
        <end position="155"/>
    </location>
</feature>
<dbReference type="EMBL" id="JBGBYS010000002">
    <property type="protein sequence ID" value="MEY9257648.1"/>
    <property type="molecule type" value="Genomic_DNA"/>
</dbReference>